<dbReference type="CDD" id="cd00190">
    <property type="entry name" value="Tryp_SPc"/>
    <property type="match status" value="1"/>
</dbReference>
<comment type="similarity">
    <text evidence="8 11">Belongs to the peptidase S1 family. CLIP subfamily.</text>
</comment>
<dbReference type="Pfam" id="PF12032">
    <property type="entry name" value="CLIP"/>
    <property type="match status" value="1"/>
</dbReference>
<name>A0A226EST1_FOLCA</name>
<evidence type="ECO:0000256" key="2">
    <source>
        <dbReference type="ARBA" id="ARBA00022670"/>
    </source>
</evidence>
<feature type="chain" id="PRO_5023964534" description="CLIP domain-containing serine protease" evidence="11">
    <location>
        <begin position="30"/>
        <end position="430"/>
    </location>
</feature>
<feature type="domain" description="Clip" evidence="14">
    <location>
        <begin position="31"/>
        <end position="88"/>
    </location>
</feature>
<dbReference type="EC" id="3.4.21.-" evidence="10"/>
<protein>
    <recommendedName>
        <fullName evidence="11">CLIP domain-containing serine protease</fullName>
        <ecNumber evidence="10">3.4.21.-</ecNumber>
    </recommendedName>
</protein>
<dbReference type="SUPFAM" id="SSF50494">
    <property type="entry name" value="Trypsin-like serine proteases"/>
    <property type="match status" value="1"/>
</dbReference>
<dbReference type="InterPro" id="IPR051487">
    <property type="entry name" value="Ser/Thr_Proteases_Immune/Dev"/>
</dbReference>
<comment type="caution">
    <text evidence="15">The sequence shown here is derived from an EMBL/GenBank/DDBJ whole genome shotgun (WGS) entry which is preliminary data.</text>
</comment>
<dbReference type="PROSITE" id="PS00135">
    <property type="entry name" value="TRYPSIN_SER"/>
    <property type="match status" value="1"/>
</dbReference>
<evidence type="ECO:0000256" key="4">
    <source>
        <dbReference type="ARBA" id="ARBA00022801"/>
    </source>
</evidence>
<keyword evidence="3 11" id="KW-0732">Signal</keyword>
<keyword evidence="2 10" id="KW-0645">Protease</keyword>
<keyword evidence="16" id="KW-1185">Reference proteome</keyword>
<dbReference type="OrthoDB" id="8250810at2759"/>
<dbReference type="GO" id="GO:0004252">
    <property type="term" value="F:serine-type endopeptidase activity"/>
    <property type="evidence" value="ECO:0007669"/>
    <property type="project" value="UniProtKB-UniRule"/>
</dbReference>
<evidence type="ECO:0000313" key="15">
    <source>
        <dbReference type="EMBL" id="OXA60559.1"/>
    </source>
</evidence>
<dbReference type="PANTHER" id="PTHR24256">
    <property type="entry name" value="TRYPTASE-RELATED"/>
    <property type="match status" value="1"/>
</dbReference>
<dbReference type="STRING" id="158441.A0A226EST1"/>
<dbReference type="PROSITE" id="PS50240">
    <property type="entry name" value="TRYPSIN_DOM"/>
    <property type="match status" value="1"/>
</dbReference>
<evidence type="ECO:0000256" key="10">
    <source>
        <dbReference type="RuleBase" id="RU363034"/>
    </source>
</evidence>
<dbReference type="Proteomes" id="UP000198287">
    <property type="component" value="Unassembled WGS sequence"/>
</dbReference>
<dbReference type="GO" id="GO:0006508">
    <property type="term" value="P:proteolysis"/>
    <property type="evidence" value="ECO:0007669"/>
    <property type="project" value="UniProtKB-KW"/>
</dbReference>
<dbReference type="InterPro" id="IPR043504">
    <property type="entry name" value="Peptidase_S1_PA_chymotrypsin"/>
</dbReference>
<evidence type="ECO:0000256" key="7">
    <source>
        <dbReference type="ARBA" id="ARBA00023157"/>
    </source>
</evidence>
<dbReference type="PROSITE" id="PS00134">
    <property type="entry name" value="TRYPSIN_HIS"/>
    <property type="match status" value="1"/>
</dbReference>
<comment type="subcellular location">
    <subcellularLocation>
        <location evidence="11">Secreted</location>
    </subcellularLocation>
</comment>
<comment type="catalytic activity">
    <reaction evidence="9">
        <text>Selective cleavage of 103-Arg-|-Ser-104 and 124-Ile-|-Ile-125 bonds in Limulus clotting factor B to form activated factor B. Cleavage of -Pro-Arg-|-Xaa- bonds in synthetic substrates.</text>
        <dbReference type="EC" id="3.4.21.84"/>
    </reaction>
</comment>
<dbReference type="InterPro" id="IPR018114">
    <property type="entry name" value="TRYPSIN_HIS"/>
</dbReference>
<evidence type="ECO:0000256" key="6">
    <source>
        <dbReference type="ARBA" id="ARBA00022825"/>
    </source>
</evidence>
<evidence type="ECO:0000259" key="13">
    <source>
        <dbReference type="PROSITE" id="PS50240"/>
    </source>
</evidence>
<dbReference type="PRINTS" id="PR00722">
    <property type="entry name" value="CHYMOTRYPSIN"/>
</dbReference>
<dbReference type="PROSITE" id="PS51888">
    <property type="entry name" value="CLIP"/>
    <property type="match status" value="1"/>
</dbReference>
<evidence type="ECO:0000256" key="1">
    <source>
        <dbReference type="ARBA" id="ARBA00022659"/>
    </source>
</evidence>
<dbReference type="InterPro" id="IPR033116">
    <property type="entry name" value="TRYPSIN_SER"/>
</dbReference>
<sequence>MFKRIVISSSELLFLGSLLVLCILPCSESVQCRSYGKQLGECVPITNCPRLLAILLSSERTVQDLRMLQKLTCITEISDLERDPVVCCPIKEIADSLKDHHDDRNESLATEIPVSISTTTTTTTTPPPTPHASGQASIPQKLIDEKFHLIPALMDCSNAITSDRIIGGEVVPHGSLPWMARLGYRHKGTGKLEYYCGGSVINKRYILTAGHCTQGFDDNFVLAEVRLGEHDTTTDVDCNQDLGNICSLVEDFKIERIITHPQHNTVTKQNDIALLRLNQDISFGSYFVQPICLPFTAQYNLTALTPTEFNSLTTTVAGWGRVWSDKTQGSSQLLQVAIPIVPMQQCQQLYRRRVTITPKQICAGGVLGKDSCSGDSGGALMGTMTIPNKFSKTFQFGIVSFGQIQCGGPLPGVYTKTEEYLPWILSNIEA</sequence>
<reference evidence="15 16" key="1">
    <citation type="submission" date="2015-12" db="EMBL/GenBank/DDBJ databases">
        <title>The genome of Folsomia candida.</title>
        <authorList>
            <person name="Faddeeva A."/>
            <person name="Derks M.F."/>
            <person name="Anvar Y."/>
            <person name="Smit S."/>
            <person name="Van Straalen N."/>
            <person name="Roelofs D."/>
        </authorList>
    </citation>
    <scope>NUCLEOTIDE SEQUENCE [LARGE SCALE GENOMIC DNA]</scope>
    <source>
        <strain evidence="15 16">VU population</strain>
        <tissue evidence="15">Whole body</tissue>
    </source>
</reference>
<dbReference type="Pfam" id="PF00089">
    <property type="entry name" value="Trypsin"/>
    <property type="match status" value="1"/>
</dbReference>
<dbReference type="FunFam" id="2.40.10.10:FF:000120">
    <property type="entry name" value="Putative serine protease"/>
    <property type="match status" value="1"/>
</dbReference>
<evidence type="ECO:0000256" key="12">
    <source>
        <dbReference type="SAM" id="MobiDB-lite"/>
    </source>
</evidence>
<dbReference type="EMBL" id="LNIX01000002">
    <property type="protein sequence ID" value="OXA60559.1"/>
    <property type="molecule type" value="Genomic_DNA"/>
</dbReference>
<accession>A0A226EST1</accession>
<keyword evidence="11" id="KW-0964">Secreted</keyword>
<evidence type="ECO:0000256" key="8">
    <source>
        <dbReference type="ARBA" id="ARBA00024195"/>
    </source>
</evidence>
<feature type="region of interest" description="Disordered" evidence="12">
    <location>
        <begin position="117"/>
        <end position="137"/>
    </location>
</feature>
<dbReference type="InterPro" id="IPR001254">
    <property type="entry name" value="Trypsin_dom"/>
</dbReference>
<evidence type="ECO:0000256" key="11">
    <source>
        <dbReference type="RuleBase" id="RU366078"/>
    </source>
</evidence>
<dbReference type="InterPro" id="IPR038565">
    <property type="entry name" value="CLIP_sf"/>
</dbReference>
<feature type="signal peptide" evidence="11">
    <location>
        <begin position="1"/>
        <end position="29"/>
    </location>
</feature>
<keyword evidence="7" id="KW-1015">Disulfide bond</keyword>
<dbReference type="Gene3D" id="3.30.1640.30">
    <property type="match status" value="1"/>
</dbReference>
<dbReference type="Gene3D" id="2.40.10.10">
    <property type="entry name" value="Trypsin-like serine proteases"/>
    <property type="match status" value="2"/>
</dbReference>
<gene>
    <name evidence="15" type="ORF">Fcan01_05142</name>
</gene>
<evidence type="ECO:0000259" key="14">
    <source>
        <dbReference type="PROSITE" id="PS51888"/>
    </source>
</evidence>
<dbReference type="OMA" id="CITEISD"/>
<evidence type="ECO:0000256" key="3">
    <source>
        <dbReference type="ARBA" id="ARBA00022729"/>
    </source>
</evidence>
<keyword evidence="6 10" id="KW-0720">Serine protease</keyword>
<dbReference type="SMART" id="SM00020">
    <property type="entry name" value="Tryp_SPc"/>
    <property type="match status" value="1"/>
</dbReference>
<keyword evidence="4 10" id="KW-0378">Hydrolase</keyword>
<dbReference type="InterPro" id="IPR009003">
    <property type="entry name" value="Peptidase_S1_PA"/>
</dbReference>
<proteinExistence type="inferred from homology"/>
<dbReference type="InterPro" id="IPR001314">
    <property type="entry name" value="Peptidase_S1A"/>
</dbReference>
<organism evidence="15 16">
    <name type="scientific">Folsomia candida</name>
    <name type="common">Springtail</name>
    <dbReference type="NCBI Taxonomy" id="158441"/>
    <lineage>
        <taxon>Eukaryota</taxon>
        <taxon>Metazoa</taxon>
        <taxon>Ecdysozoa</taxon>
        <taxon>Arthropoda</taxon>
        <taxon>Hexapoda</taxon>
        <taxon>Collembola</taxon>
        <taxon>Entomobryomorpha</taxon>
        <taxon>Isotomoidea</taxon>
        <taxon>Isotomidae</taxon>
        <taxon>Proisotominae</taxon>
        <taxon>Folsomia</taxon>
    </lineage>
</organism>
<evidence type="ECO:0000313" key="16">
    <source>
        <dbReference type="Proteomes" id="UP000198287"/>
    </source>
</evidence>
<comment type="domain">
    <text evidence="11">The clip domain consists of 35-55 residues which are 'knitted' together usually by 3 conserved disulfide bonds forming a clip-like compact structure.</text>
</comment>
<evidence type="ECO:0000256" key="5">
    <source>
        <dbReference type="ARBA" id="ARBA00022820"/>
    </source>
</evidence>
<evidence type="ECO:0000256" key="9">
    <source>
        <dbReference type="ARBA" id="ARBA00052079"/>
    </source>
</evidence>
<dbReference type="InterPro" id="IPR022700">
    <property type="entry name" value="CLIP"/>
</dbReference>
<feature type="domain" description="Peptidase S1" evidence="13">
    <location>
        <begin position="165"/>
        <end position="429"/>
    </location>
</feature>
<dbReference type="GO" id="GO:0042381">
    <property type="term" value="P:hemolymph coagulation"/>
    <property type="evidence" value="ECO:0007669"/>
    <property type="project" value="UniProtKB-KW"/>
</dbReference>
<dbReference type="AlphaFoldDB" id="A0A226EST1"/>
<keyword evidence="5" id="KW-0353">Hemolymph clotting</keyword>
<dbReference type="SMART" id="SM00680">
    <property type="entry name" value="CLIP"/>
    <property type="match status" value="1"/>
</dbReference>
<keyword evidence="1" id="KW-0768">Sushi</keyword>
<dbReference type="GO" id="GO:0005576">
    <property type="term" value="C:extracellular region"/>
    <property type="evidence" value="ECO:0007669"/>
    <property type="project" value="UniProtKB-SubCell"/>
</dbReference>